<dbReference type="PROSITE" id="PS51352">
    <property type="entry name" value="THIOREDOXIN_2"/>
    <property type="match status" value="1"/>
</dbReference>
<name>A0A845GXK1_9BURK</name>
<organism evidence="3 4">
    <name type="scientific">Duganella vulcania</name>
    <dbReference type="NCBI Taxonomy" id="2692166"/>
    <lineage>
        <taxon>Bacteria</taxon>
        <taxon>Pseudomonadati</taxon>
        <taxon>Pseudomonadota</taxon>
        <taxon>Betaproteobacteria</taxon>
        <taxon>Burkholderiales</taxon>
        <taxon>Oxalobacteraceae</taxon>
        <taxon>Telluria group</taxon>
        <taxon>Duganella</taxon>
    </lineage>
</organism>
<dbReference type="InterPro" id="IPR010296">
    <property type="entry name" value="DUF899_thioredox"/>
</dbReference>
<dbReference type="Proteomes" id="UP000447355">
    <property type="component" value="Unassembled WGS sequence"/>
</dbReference>
<gene>
    <name evidence="3" type="ORF">GTP90_25485</name>
</gene>
<evidence type="ECO:0000256" key="1">
    <source>
        <dbReference type="SAM" id="MobiDB-lite"/>
    </source>
</evidence>
<evidence type="ECO:0000259" key="2">
    <source>
        <dbReference type="PROSITE" id="PS51352"/>
    </source>
</evidence>
<dbReference type="InterPro" id="IPR013766">
    <property type="entry name" value="Thioredoxin_domain"/>
</dbReference>
<dbReference type="InterPro" id="IPR036249">
    <property type="entry name" value="Thioredoxin-like_sf"/>
</dbReference>
<sequence length="229" mass="25555">MATLTPAAELAARSTPYPNDSASYRAARAALLAEEIELRRHIERVAAQRRALPPGGEAPDYRFLDQDGKTVKLADLFGPHDTLVTYFWMYGPQRERPCPMCTAFLGAIDIPSRDLSQRVAVAVLGRSPVSRQLAFARERGWRNLAFYQCVGDDFPRDYRGLAPDGSEWPALDVWVKRDGKVHHFWASELGGTEDPGQDARGAPDPTPLWNILDLTPAGRGTDWYPKLSY</sequence>
<proteinExistence type="predicted"/>
<dbReference type="RefSeq" id="WP_161086160.1">
    <property type="nucleotide sequence ID" value="NZ_WWCX01000066.1"/>
</dbReference>
<dbReference type="Pfam" id="PF05988">
    <property type="entry name" value="DUF899"/>
    <property type="match status" value="1"/>
</dbReference>
<dbReference type="AlphaFoldDB" id="A0A845GXK1"/>
<feature type="region of interest" description="Disordered" evidence="1">
    <location>
        <begin position="187"/>
        <end position="206"/>
    </location>
</feature>
<evidence type="ECO:0000313" key="4">
    <source>
        <dbReference type="Proteomes" id="UP000447355"/>
    </source>
</evidence>
<feature type="domain" description="Thioredoxin" evidence="2">
    <location>
        <begin position="52"/>
        <end position="208"/>
    </location>
</feature>
<comment type="caution">
    <text evidence="3">The sequence shown here is derived from an EMBL/GenBank/DDBJ whole genome shotgun (WGS) entry which is preliminary data.</text>
</comment>
<reference evidence="3" key="1">
    <citation type="submission" date="2019-12" db="EMBL/GenBank/DDBJ databases">
        <title>Novel species isolated from a subtropical stream in China.</title>
        <authorList>
            <person name="Lu H."/>
        </authorList>
    </citation>
    <scope>NUCLEOTIDE SEQUENCE [LARGE SCALE GENOMIC DNA]</scope>
    <source>
        <strain evidence="3">FT81W</strain>
    </source>
</reference>
<dbReference type="Gene3D" id="3.40.30.10">
    <property type="entry name" value="Glutaredoxin"/>
    <property type="match status" value="1"/>
</dbReference>
<protein>
    <submittedName>
        <fullName evidence="3">DUF899 domain-containing protein</fullName>
    </submittedName>
</protein>
<dbReference type="SUPFAM" id="SSF52833">
    <property type="entry name" value="Thioredoxin-like"/>
    <property type="match status" value="1"/>
</dbReference>
<dbReference type="EMBL" id="WWCX01000066">
    <property type="protein sequence ID" value="MYM97209.1"/>
    <property type="molecule type" value="Genomic_DNA"/>
</dbReference>
<accession>A0A845GXK1</accession>
<evidence type="ECO:0000313" key="3">
    <source>
        <dbReference type="EMBL" id="MYM97209.1"/>
    </source>
</evidence>